<reference evidence="4" key="1">
    <citation type="journal article" date="2014" name="Int. J. Syst. Evol. Microbiol.">
        <title>Complete genome sequence of Corynebacterium casei LMG S-19264T (=DSM 44701T), isolated from a smear-ripened cheese.</title>
        <authorList>
            <consortium name="US DOE Joint Genome Institute (JGI-PGF)"/>
            <person name="Walter F."/>
            <person name="Albersmeier A."/>
            <person name="Kalinowski J."/>
            <person name="Ruckert C."/>
        </authorList>
    </citation>
    <scope>NUCLEOTIDE SEQUENCE</scope>
    <source>
        <strain evidence="4">KCTC 23310</strain>
    </source>
</reference>
<evidence type="ECO:0000256" key="1">
    <source>
        <dbReference type="SAM" id="MobiDB-lite"/>
    </source>
</evidence>
<evidence type="ECO:0000313" key="5">
    <source>
        <dbReference type="Proteomes" id="UP000638981"/>
    </source>
</evidence>
<sequence>MRSILLAGLVALGLMGGTVAPVAAQDAGRTMIIMDGSGSMWGRIGKQPKLKIAKRAVNQFLKRLPDDIEVGLMAYGHRREGDCDDIQVLVKPGEATDRKINKALAGMKFLGKTPIADSLREAAEALDYEDEAATIILVTDGTESCRANPCDMAADLESDGYDFTVHVVGFGLKPAEGRRLTCIANRTGGKYYPAKNARALARALEAAMTGEDTAESEEFAETEPEAGPANGVESPAEPAVEAEPIPGVAYYRGAPVMLNMVLNRVGNNGIVAQSPRAQSFQADGQIGDCQAICEGEPLCAAWRYDPKGATSAGTAICTMFDYAAALDYADVDPTAGYASGMKVAAVQLVRPYVPAPVVAVADAEQASQPVMVTVTPTDGPEGLSIFWQAIPLKDPEGFGIAGEGTVTGAWQVELAPGEYAIEGTAEGWFFEGYILVSPDATAFEVAGLALGEEVAMTDDVAEIDDGLTEEMGEETSPETEEPVETTNTQPINEPEPPAEEPVVAKPVTVVTVDPAQTLALAGVGTVSAAGYRCDADQPCGFQNAETGLVFALPVGWGSDSPTPAPEAEGQPTDLLAMTFFGPEAEDGSLPTLLLNPLGWTATNGDCVETGAGALCAWGQSNPVLQAGIDLIAPSLTVAAVATEVVEPEVVEPEATVTEPAATEGPGESAETHETSSGSAANEPTTPTGPSADPGKTNPVTESKEPLATEGAATEDAPQMVPPAPGTAAPTDGNWSGKAEPVVVTQCPAGFDKAMYPILANLTAARPVTWGGMFDPNALGLPGVIWQATESQATGDAPPSPVEGQPAFIMGMLSGTATMVDADNVTGELAMTFFADGYGTVGLLNAGLQSCRVTASFALTRGN</sequence>
<dbReference type="Proteomes" id="UP000638981">
    <property type="component" value="Unassembled WGS sequence"/>
</dbReference>
<dbReference type="Gene3D" id="3.40.50.410">
    <property type="entry name" value="von Willebrand factor, type A domain"/>
    <property type="match status" value="1"/>
</dbReference>
<dbReference type="Pfam" id="PF13519">
    <property type="entry name" value="VWA_2"/>
    <property type="match status" value="1"/>
</dbReference>
<evidence type="ECO:0000256" key="2">
    <source>
        <dbReference type="SAM" id="SignalP"/>
    </source>
</evidence>
<dbReference type="InterPro" id="IPR002035">
    <property type="entry name" value="VWF_A"/>
</dbReference>
<reference evidence="4" key="2">
    <citation type="submission" date="2020-09" db="EMBL/GenBank/DDBJ databases">
        <authorList>
            <person name="Sun Q."/>
            <person name="Kim S."/>
        </authorList>
    </citation>
    <scope>NUCLEOTIDE SEQUENCE</scope>
    <source>
        <strain evidence="4">KCTC 23310</strain>
    </source>
</reference>
<dbReference type="PROSITE" id="PS50234">
    <property type="entry name" value="VWFA"/>
    <property type="match status" value="1"/>
</dbReference>
<accession>A0A918TL71</accession>
<dbReference type="AlphaFoldDB" id="A0A918TL71"/>
<comment type="caution">
    <text evidence="4">The sequence shown here is derived from an EMBL/GenBank/DDBJ whole genome shotgun (WGS) entry which is preliminary data.</text>
</comment>
<dbReference type="EMBL" id="BMYJ01000001">
    <property type="protein sequence ID" value="GHC46868.1"/>
    <property type="molecule type" value="Genomic_DNA"/>
</dbReference>
<dbReference type="RefSeq" id="WP_189410085.1">
    <property type="nucleotide sequence ID" value="NZ_BMYJ01000001.1"/>
</dbReference>
<name>A0A918TL71_9RHOB</name>
<evidence type="ECO:0000259" key="3">
    <source>
        <dbReference type="PROSITE" id="PS50234"/>
    </source>
</evidence>
<organism evidence="4 5">
    <name type="scientific">Neogemmobacter tilapiae</name>
    <dbReference type="NCBI Taxonomy" id="875041"/>
    <lineage>
        <taxon>Bacteria</taxon>
        <taxon>Pseudomonadati</taxon>
        <taxon>Pseudomonadota</taxon>
        <taxon>Alphaproteobacteria</taxon>
        <taxon>Rhodobacterales</taxon>
        <taxon>Paracoccaceae</taxon>
        <taxon>Neogemmobacter</taxon>
    </lineage>
</organism>
<dbReference type="InterPro" id="IPR036465">
    <property type="entry name" value="vWFA_dom_sf"/>
</dbReference>
<dbReference type="SUPFAM" id="SSF53300">
    <property type="entry name" value="vWA-like"/>
    <property type="match status" value="1"/>
</dbReference>
<dbReference type="PANTHER" id="PTHR10579:SF43">
    <property type="entry name" value="ZINC FINGER (C3HC4-TYPE RING FINGER) FAMILY PROTEIN"/>
    <property type="match status" value="1"/>
</dbReference>
<feature type="domain" description="VWFA" evidence="3">
    <location>
        <begin position="29"/>
        <end position="208"/>
    </location>
</feature>
<feature type="chain" id="PRO_5036942659" description="VWFA domain-containing protein" evidence="2">
    <location>
        <begin position="21"/>
        <end position="862"/>
    </location>
</feature>
<feature type="region of interest" description="Disordered" evidence="1">
    <location>
        <begin position="649"/>
        <end position="736"/>
    </location>
</feature>
<feature type="signal peptide" evidence="2">
    <location>
        <begin position="1"/>
        <end position="20"/>
    </location>
</feature>
<keyword evidence="2" id="KW-0732">Signal</keyword>
<evidence type="ECO:0000313" key="4">
    <source>
        <dbReference type="EMBL" id="GHC46868.1"/>
    </source>
</evidence>
<gene>
    <name evidence="4" type="ORF">GCM10007315_05820</name>
</gene>
<protein>
    <recommendedName>
        <fullName evidence="3">VWFA domain-containing protein</fullName>
    </recommendedName>
</protein>
<feature type="compositionally biased region" description="Acidic residues" evidence="1">
    <location>
        <begin position="469"/>
        <end position="483"/>
    </location>
</feature>
<feature type="compositionally biased region" description="Acidic residues" evidence="1">
    <location>
        <begin position="212"/>
        <end position="224"/>
    </location>
</feature>
<feature type="region of interest" description="Disordered" evidence="1">
    <location>
        <begin position="207"/>
        <end position="239"/>
    </location>
</feature>
<dbReference type="InterPro" id="IPR051266">
    <property type="entry name" value="CLCR"/>
</dbReference>
<feature type="compositionally biased region" description="Low complexity" evidence="1">
    <location>
        <begin position="225"/>
        <end position="239"/>
    </location>
</feature>
<dbReference type="SMART" id="SM00327">
    <property type="entry name" value="VWA"/>
    <property type="match status" value="1"/>
</dbReference>
<feature type="region of interest" description="Disordered" evidence="1">
    <location>
        <begin position="469"/>
        <end position="499"/>
    </location>
</feature>
<feature type="compositionally biased region" description="Low complexity" evidence="1">
    <location>
        <begin position="652"/>
        <end position="663"/>
    </location>
</feature>
<proteinExistence type="predicted"/>
<keyword evidence="5" id="KW-1185">Reference proteome</keyword>
<feature type="compositionally biased region" description="Polar residues" evidence="1">
    <location>
        <begin position="674"/>
        <end position="688"/>
    </location>
</feature>
<dbReference type="PANTHER" id="PTHR10579">
    <property type="entry name" value="CALCIUM-ACTIVATED CHLORIDE CHANNEL REGULATOR"/>
    <property type="match status" value="1"/>
</dbReference>